<feature type="region of interest" description="Disordered" evidence="1">
    <location>
        <begin position="171"/>
        <end position="194"/>
    </location>
</feature>
<feature type="chain" id="PRO_5045720535" evidence="2">
    <location>
        <begin position="24"/>
        <end position="354"/>
    </location>
</feature>
<gene>
    <name evidence="4" type="ORF">LJD61_03980</name>
</gene>
<dbReference type="Proteomes" id="UP001651880">
    <property type="component" value="Unassembled WGS sequence"/>
</dbReference>
<dbReference type="InterPro" id="IPR002477">
    <property type="entry name" value="Peptidoglycan-bd-like"/>
</dbReference>
<feature type="compositionally biased region" description="Basic and acidic residues" evidence="1">
    <location>
        <begin position="173"/>
        <end position="194"/>
    </location>
</feature>
<dbReference type="Pfam" id="PF01471">
    <property type="entry name" value="PG_binding_1"/>
    <property type="match status" value="2"/>
</dbReference>
<dbReference type="EMBL" id="JAJEKE010000002">
    <property type="protein sequence ID" value="MCQ1528704.1"/>
    <property type="molecule type" value="Genomic_DNA"/>
</dbReference>
<evidence type="ECO:0000259" key="3">
    <source>
        <dbReference type="Pfam" id="PF01471"/>
    </source>
</evidence>
<comment type="caution">
    <text evidence="4">The sequence shown here is derived from an EMBL/GenBank/DDBJ whole genome shotgun (WGS) entry which is preliminary data.</text>
</comment>
<organism evidence="4 5">
    <name type="scientific">Lutispora saccharofermentans</name>
    <dbReference type="NCBI Taxonomy" id="3024236"/>
    <lineage>
        <taxon>Bacteria</taxon>
        <taxon>Bacillati</taxon>
        <taxon>Bacillota</taxon>
        <taxon>Clostridia</taxon>
        <taxon>Lutisporales</taxon>
        <taxon>Lutisporaceae</taxon>
        <taxon>Lutispora</taxon>
    </lineage>
</organism>
<dbReference type="SUPFAM" id="SSF47090">
    <property type="entry name" value="PGBD-like"/>
    <property type="match status" value="2"/>
</dbReference>
<keyword evidence="2" id="KW-0732">Signal</keyword>
<evidence type="ECO:0000256" key="1">
    <source>
        <dbReference type="SAM" id="MobiDB-lite"/>
    </source>
</evidence>
<dbReference type="Gene3D" id="1.10.101.10">
    <property type="entry name" value="PGBD-like superfamily/PGBD"/>
    <property type="match status" value="2"/>
</dbReference>
<dbReference type="InterPro" id="IPR036366">
    <property type="entry name" value="PGBDSf"/>
</dbReference>
<name>A0ABT1NBR7_9FIRM</name>
<keyword evidence="5" id="KW-1185">Reference proteome</keyword>
<evidence type="ECO:0000256" key="2">
    <source>
        <dbReference type="SAM" id="SignalP"/>
    </source>
</evidence>
<dbReference type="InterPro" id="IPR052905">
    <property type="entry name" value="LD-transpeptidase_YkuD-like"/>
</dbReference>
<proteinExistence type="predicted"/>
<protein>
    <submittedName>
        <fullName evidence="4">Peptidoglycan-binding protein</fullName>
    </submittedName>
</protein>
<feature type="domain" description="Peptidoglycan binding-like" evidence="3">
    <location>
        <begin position="32"/>
        <end position="87"/>
    </location>
</feature>
<reference evidence="4 5" key="1">
    <citation type="submission" date="2021-10" db="EMBL/GenBank/DDBJ databases">
        <title>Lutispora strain m25 sp. nov., a thermophilic, non-spore-forming bacterium isolated from a lab-scale methanogenic bioreactor digesting anaerobic sludge.</title>
        <authorList>
            <person name="El Houari A."/>
            <person name="Mcdonald J."/>
        </authorList>
    </citation>
    <scope>NUCLEOTIDE SEQUENCE [LARGE SCALE GENOMIC DNA]</scope>
    <source>
        <strain evidence="5">m25</strain>
    </source>
</reference>
<dbReference type="PANTHER" id="PTHR41533:SF2">
    <property type="entry name" value="BLR7131 PROTEIN"/>
    <property type="match status" value="1"/>
</dbReference>
<evidence type="ECO:0000313" key="5">
    <source>
        <dbReference type="Proteomes" id="UP001651880"/>
    </source>
</evidence>
<dbReference type="PANTHER" id="PTHR41533">
    <property type="entry name" value="L,D-TRANSPEPTIDASE HI_1667-RELATED"/>
    <property type="match status" value="1"/>
</dbReference>
<accession>A0ABT1NBR7</accession>
<sequence>MRKKKLLLFFMVLALLMATPVFGDTLKTGSTGTLVKQLQTKLKALGYLNSSITGYYGNQTKSAVLKFQAKSGLKQDGIAGTATQKALFNAGTSSNTIASRSSTGSYSTKDVQSALKSLGLYSGSIDGITGSKTKAALKKFQKSKGLAADGIMGPKTAEKLFGKSETAALADRGGADRKEASKDTIKDAEDTYDSSKNDEYGELLDWWSEVESIFYRGAEARLIDLWTGKSFDIMRTYGSNHADCEPLTAEDTKIMKEIYSGSWSWNRRPVVIVTGGRRIAASMAGMPHAGLEAKPKNVTVKGRSGGFGTGTNLDTIKGNNMDGHFDVHFLNSRTHGTNKVDSAHQKAVKQAAGK</sequence>
<dbReference type="InterPro" id="IPR036365">
    <property type="entry name" value="PGBD-like_sf"/>
</dbReference>
<feature type="domain" description="Peptidoglycan binding-like" evidence="3">
    <location>
        <begin position="109"/>
        <end position="160"/>
    </location>
</feature>
<dbReference type="RefSeq" id="WP_255226220.1">
    <property type="nucleotide sequence ID" value="NZ_JAJEKE010000002.1"/>
</dbReference>
<evidence type="ECO:0000313" key="4">
    <source>
        <dbReference type="EMBL" id="MCQ1528704.1"/>
    </source>
</evidence>
<feature type="signal peptide" evidence="2">
    <location>
        <begin position="1"/>
        <end position="23"/>
    </location>
</feature>